<dbReference type="Proteomes" id="UP001591681">
    <property type="component" value="Unassembled WGS sequence"/>
</dbReference>
<feature type="compositionally biased region" description="Low complexity" evidence="1">
    <location>
        <begin position="765"/>
        <end position="776"/>
    </location>
</feature>
<feature type="region of interest" description="Disordered" evidence="1">
    <location>
        <begin position="112"/>
        <end position="131"/>
    </location>
</feature>
<feature type="compositionally biased region" description="Low complexity" evidence="1">
    <location>
        <begin position="684"/>
        <end position="711"/>
    </location>
</feature>
<feature type="compositionally biased region" description="Polar residues" evidence="1">
    <location>
        <begin position="712"/>
        <end position="722"/>
    </location>
</feature>
<feature type="region of interest" description="Disordered" evidence="1">
    <location>
        <begin position="598"/>
        <end position="632"/>
    </location>
</feature>
<evidence type="ECO:0000313" key="4">
    <source>
        <dbReference type="Proteomes" id="UP001591681"/>
    </source>
</evidence>
<feature type="domain" description="Serine/threonine-protein kinase WNK CCTL2" evidence="2">
    <location>
        <begin position="148"/>
        <end position="211"/>
    </location>
</feature>
<dbReference type="PANTHER" id="PTHR13902">
    <property type="entry name" value="SERINE/THREONINE-PROTEIN KINASE WNK WITH NO LYSINE -RELATED"/>
    <property type="match status" value="1"/>
</dbReference>
<dbReference type="InterPro" id="IPR056865">
    <property type="entry name" value="CCTL2_WNK"/>
</dbReference>
<feature type="compositionally biased region" description="Basic and acidic residues" evidence="1">
    <location>
        <begin position="116"/>
        <end position="125"/>
    </location>
</feature>
<feature type="region of interest" description="Disordered" evidence="1">
    <location>
        <begin position="24"/>
        <end position="43"/>
    </location>
</feature>
<reference evidence="3 4" key="1">
    <citation type="submission" date="2024-09" db="EMBL/GenBank/DDBJ databases">
        <title>A chromosome-level genome assembly of Gray's grenadier anchovy, Coilia grayii.</title>
        <authorList>
            <person name="Fu Z."/>
        </authorList>
    </citation>
    <scope>NUCLEOTIDE SEQUENCE [LARGE SCALE GENOMIC DNA]</scope>
    <source>
        <strain evidence="3">G4</strain>
        <tissue evidence="3">Muscle</tissue>
    </source>
</reference>
<feature type="compositionally biased region" description="Low complexity" evidence="1">
    <location>
        <begin position="357"/>
        <end position="371"/>
    </location>
</feature>
<feature type="region of interest" description="Disordered" evidence="1">
    <location>
        <begin position="956"/>
        <end position="1016"/>
    </location>
</feature>
<dbReference type="InterPro" id="IPR050588">
    <property type="entry name" value="WNK_Ser-Thr_kinase"/>
</dbReference>
<feature type="compositionally biased region" description="Low complexity" evidence="1">
    <location>
        <begin position="297"/>
        <end position="309"/>
    </location>
</feature>
<evidence type="ECO:0000313" key="3">
    <source>
        <dbReference type="EMBL" id="KAL2100560.1"/>
    </source>
</evidence>
<evidence type="ECO:0000256" key="1">
    <source>
        <dbReference type="SAM" id="MobiDB-lite"/>
    </source>
</evidence>
<feature type="compositionally biased region" description="Polar residues" evidence="1">
    <location>
        <begin position="872"/>
        <end position="883"/>
    </location>
</feature>
<organism evidence="3 4">
    <name type="scientific">Coilia grayii</name>
    <name type="common">Gray's grenadier anchovy</name>
    <dbReference type="NCBI Taxonomy" id="363190"/>
    <lineage>
        <taxon>Eukaryota</taxon>
        <taxon>Metazoa</taxon>
        <taxon>Chordata</taxon>
        <taxon>Craniata</taxon>
        <taxon>Vertebrata</taxon>
        <taxon>Euteleostomi</taxon>
        <taxon>Actinopterygii</taxon>
        <taxon>Neopterygii</taxon>
        <taxon>Teleostei</taxon>
        <taxon>Clupei</taxon>
        <taxon>Clupeiformes</taxon>
        <taxon>Clupeoidei</taxon>
        <taxon>Engraulidae</taxon>
        <taxon>Coilinae</taxon>
        <taxon>Coilia</taxon>
    </lineage>
</organism>
<dbReference type="Pfam" id="PF24889">
    <property type="entry name" value="CCTL2_WNK"/>
    <property type="match status" value="1"/>
</dbReference>
<feature type="compositionally biased region" description="Pro residues" evidence="1">
    <location>
        <begin position="777"/>
        <end position="790"/>
    </location>
</feature>
<feature type="region of interest" description="Disordered" evidence="1">
    <location>
        <begin position="357"/>
        <end position="456"/>
    </location>
</feature>
<feature type="region of interest" description="Disordered" evidence="1">
    <location>
        <begin position="658"/>
        <end position="883"/>
    </location>
</feature>
<proteinExistence type="predicted"/>
<feature type="region of interest" description="Disordered" evidence="1">
    <location>
        <begin position="239"/>
        <end position="325"/>
    </location>
</feature>
<sequence>MTPLLCLPLSVAVTADCETDGYLSSSGLHEPSEGPPLTETTSVPVAPATSLERARPESPHPVAEPEAAVPALRFPSSIAVSHAERPQSGFGSGFSSPVDSYASDVTSGLSDGYEGLSEKNAEGVQKRTGGKLVRRRTRSCLRITGLSDKVDRVVECQLQTHNSKMVTFKFDLDGDNPEDIAAVMVHREFILPVEQEGFIHRMRDIIRRAEALMMREPIGFLQGQGSRLPYLSGAGTLSGSQPNLHTHSLGRTHSSSSLPDYSSGSAGQPPHGSSSSTLGGDFFLDADGAPITRPLRSQSFHTSSGSSQSYYPGAPQYHPPFSHPDSLPLLVPPLPQYPKPPPQPLSYVPNALYHYPLPHQHQPQQQPHQQQGHNPSKPPLAPPSLTRVPSSDSLPTPPTLTRVPSSDSLPTPPTLTRVPSSGSLPTPPTLTRVPSSGSLPTLSSCSPSPGTTGKQVGLEVTMTGEGAHPPPAQAAAPAGMWPADTQPLFSLANVLSLAMSVAQSFMPPNSMPTQSFMPPTSMPTQSFMPPNSMPSGLTPVGFPPHLGTTQAGYLPAYAPPHQSPPLSNAQVPMMGHYLDMHPYPDAGHPQMAYQMPAHDAQEGGYSSSRPAGGSMGAPKVLPPHTGGLPLTGSMQDLQAALMRGRQAVFTDAISSAGTTAATTGAPQGETPISSPGQVRRERTGSSASTSPSPSPFTPTSSSPASSGPSSPQNTVSGPSQVSPAPLTVSEPSSSAAAKGRLTPISEEKKPITVGRFQVTPSVEVTPTSAPATTTPTPSTPVRPPTPPPATPTAASSESGSSTEDQGESESSFSTITISPPNRLPPDCAPPGEQQKEGRNAEEEERDQEGGEEEEGRRGGRRISLSLWEGTAGSPQLTCAPNQPWMSYTRSASYVSSDETESDDDNMWEELQQLQLRHLSEVQSLQAAQKREIEDLYERMGKVPPPGIVSPAAMLNSRQRRLSKSSGYPPSRRNSLQRLDIMPPTGIMRKNSLSSSSSGSQERNARAVTFAPDFSRM</sequence>
<protein>
    <recommendedName>
        <fullName evidence="2">Serine/threonine-protein kinase WNK CCTL2 domain-containing protein</fullName>
    </recommendedName>
</protein>
<feature type="compositionally biased region" description="Low complexity" evidence="1">
    <location>
        <begin position="389"/>
        <end position="453"/>
    </location>
</feature>
<comment type="caution">
    <text evidence="3">The sequence shown here is derived from an EMBL/GenBank/DDBJ whole genome shotgun (WGS) entry which is preliminary data.</text>
</comment>
<feature type="compositionally biased region" description="Low complexity" evidence="1">
    <location>
        <begin position="254"/>
        <end position="265"/>
    </location>
</feature>
<feature type="compositionally biased region" description="Polar residues" evidence="1">
    <location>
        <begin position="239"/>
        <end position="253"/>
    </location>
</feature>
<name>A0ABD1KN07_9TELE</name>
<dbReference type="Gene3D" id="3.10.20.90">
    <property type="entry name" value="Phosphatidylinositol 3-kinase Catalytic Subunit, Chain A, domain 1"/>
    <property type="match status" value="1"/>
</dbReference>
<dbReference type="EMBL" id="JBHFQA010000003">
    <property type="protein sequence ID" value="KAL2100560.1"/>
    <property type="molecule type" value="Genomic_DNA"/>
</dbReference>
<dbReference type="AlphaFoldDB" id="A0ABD1KN07"/>
<feature type="compositionally biased region" description="Polar residues" evidence="1">
    <location>
        <begin position="963"/>
        <end position="976"/>
    </location>
</feature>
<feature type="compositionally biased region" description="Acidic residues" evidence="1">
    <location>
        <begin position="841"/>
        <end position="853"/>
    </location>
</feature>
<accession>A0ABD1KN07</accession>
<gene>
    <name evidence="3" type="ORF">ACEWY4_002321</name>
</gene>
<evidence type="ECO:0000259" key="2">
    <source>
        <dbReference type="Pfam" id="PF24889"/>
    </source>
</evidence>
<feature type="compositionally biased region" description="Low complexity" evidence="1">
    <location>
        <begin position="791"/>
        <end position="820"/>
    </location>
</feature>
<keyword evidence="4" id="KW-1185">Reference proteome</keyword>